<dbReference type="OrthoDB" id="5506978at2"/>
<comment type="caution">
    <text evidence="1">The sequence shown here is derived from an EMBL/GenBank/DDBJ whole genome shotgun (WGS) entry which is preliminary data.</text>
</comment>
<protein>
    <recommendedName>
        <fullName evidence="3">EcsC protein family protein</fullName>
    </recommendedName>
</protein>
<accession>A0A085W4A2</accession>
<evidence type="ECO:0008006" key="3">
    <source>
        <dbReference type="Google" id="ProtNLM"/>
    </source>
</evidence>
<dbReference type="STRING" id="394096.DB31_3949"/>
<dbReference type="AlphaFoldDB" id="A0A085W4A2"/>
<evidence type="ECO:0000313" key="2">
    <source>
        <dbReference type="Proteomes" id="UP000028725"/>
    </source>
</evidence>
<proteinExistence type="predicted"/>
<keyword evidence="2" id="KW-1185">Reference proteome</keyword>
<dbReference type="RefSeq" id="WP_044197264.1">
    <property type="nucleotide sequence ID" value="NZ_JMCB01000021.1"/>
</dbReference>
<dbReference type="EMBL" id="JMCB01000021">
    <property type="protein sequence ID" value="KFE62515.1"/>
    <property type="molecule type" value="Genomic_DNA"/>
</dbReference>
<evidence type="ECO:0000313" key="1">
    <source>
        <dbReference type="EMBL" id="KFE62515.1"/>
    </source>
</evidence>
<sequence>MAFYDDFVERLSALKSFTPAEAKKLASAKLSDIVLQEIARSRQRITDLEKRFPSAGPKELAQHLIDGKKGLASMAGGISGVFGLISVPADLVFMSWLQIILLVDVATLYKVNLKSERTRGELLDLFGYANGLGPMQRSSPKVLSGLAAKLLVKGGLPTLGRAMPLVAAPITAYLNNQHIQSVGEQAVRFYEGFDKAHAKARGAREKKTG</sequence>
<dbReference type="Proteomes" id="UP000028725">
    <property type="component" value="Unassembled WGS sequence"/>
</dbReference>
<dbReference type="PATRIC" id="fig|394096.3.peg.7685"/>
<name>A0A085W4A2_9BACT</name>
<organism evidence="1 2">
    <name type="scientific">Hyalangium minutum</name>
    <dbReference type="NCBI Taxonomy" id="394096"/>
    <lineage>
        <taxon>Bacteria</taxon>
        <taxon>Pseudomonadati</taxon>
        <taxon>Myxococcota</taxon>
        <taxon>Myxococcia</taxon>
        <taxon>Myxococcales</taxon>
        <taxon>Cystobacterineae</taxon>
        <taxon>Archangiaceae</taxon>
        <taxon>Hyalangium</taxon>
    </lineage>
</organism>
<gene>
    <name evidence="1" type="ORF">DB31_3949</name>
</gene>
<reference evidence="1 2" key="1">
    <citation type="submission" date="2014-04" db="EMBL/GenBank/DDBJ databases">
        <title>Genome assembly of Hyalangium minutum DSM 14724.</title>
        <authorList>
            <person name="Sharma G."/>
            <person name="Subramanian S."/>
        </authorList>
    </citation>
    <scope>NUCLEOTIDE SEQUENCE [LARGE SCALE GENOMIC DNA]</scope>
    <source>
        <strain evidence="1 2">DSM 14724</strain>
    </source>
</reference>